<dbReference type="Gene3D" id="1.10.10.10">
    <property type="entry name" value="Winged helix-like DNA-binding domain superfamily/Winged helix DNA-binding domain"/>
    <property type="match status" value="1"/>
</dbReference>
<dbReference type="AlphaFoldDB" id="A0A0P6XV71"/>
<feature type="domain" description="HTH marR-type" evidence="1">
    <location>
        <begin position="14"/>
        <end position="146"/>
    </location>
</feature>
<proteinExistence type="predicted"/>
<dbReference type="InterPro" id="IPR036388">
    <property type="entry name" value="WH-like_DNA-bd_sf"/>
</dbReference>
<comment type="caution">
    <text evidence="2">The sequence shown here is derived from an EMBL/GenBank/DDBJ whole genome shotgun (WGS) entry which is preliminary data.</text>
</comment>
<dbReference type="RefSeq" id="WP_075061771.1">
    <property type="nucleotide sequence ID" value="NZ_LGCL01000015.1"/>
</dbReference>
<dbReference type="OrthoDB" id="156820at2"/>
<dbReference type="InterPro" id="IPR000835">
    <property type="entry name" value="HTH_MarR-typ"/>
</dbReference>
<sequence length="162" mass="18722">MTSNEQVQPDKPLQHVIWETVPLLARQIHQQADRAILQEYEMTRSQFHVLLQISHGRNTISSLANQDSISLPAVSRQVDELERKRLVTRQRDPQDRRIVHLALTDEGRQLKEIIRARVLEWLTSVVEPLSPAEQESIRQGLNQLASIFTDETNTCPHCHKPE</sequence>
<organism evidence="2 3">
    <name type="scientific">Ornatilinea apprima</name>
    <dbReference type="NCBI Taxonomy" id="1134406"/>
    <lineage>
        <taxon>Bacteria</taxon>
        <taxon>Bacillati</taxon>
        <taxon>Chloroflexota</taxon>
        <taxon>Anaerolineae</taxon>
        <taxon>Anaerolineales</taxon>
        <taxon>Anaerolineaceae</taxon>
        <taxon>Ornatilinea</taxon>
    </lineage>
</organism>
<dbReference type="GO" id="GO:0003700">
    <property type="term" value="F:DNA-binding transcription factor activity"/>
    <property type="evidence" value="ECO:0007669"/>
    <property type="project" value="InterPro"/>
</dbReference>
<evidence type="ECO:0000259" key="1">
    <source>
        <dbReference type="PROSITE" id="PS50995"/>
    </source>
</evidence>
<protein>
    <recommendedName>
        <fullName evidence="1">HTH marR-type domain-containing protein</fullName>
    </recommendedName>
</protein>
<dbReference type="InterPro" id="IPR039422">
    <property type="entry name" value="MarR/SlyA-like"/>
</dbReference>
<evidence type="ECO:0000313" key="3">
    <source>
        <dbReference type="Proteomes" id="UP000050417"/>
    </source>
</evidence>
<dbReference type="SMART" id="SM00347">
    <property type="entry name" value="HTH_MARR"/>
    <property type="match status" value="1"/>
</dbReference>
<reference evidence="2 3" key="1">
    <citation type="submission" date="2015-07" db="EMBL/GenBank/DDBJ databases">
        <title>Genome sequence of Ornatilinea apprima DSM 23815.</title>
        <authorList>
            <person name="Hemp J."/>
            <person name="Ward L.M."/>
            <person name="Pace L.A."/>
            <person name="Fischer W.W."/>
        </authorList>
    </citation>
    <scope>NUCLEOTIDE SEQUENCE [LARGE SCALE GENOMIC DNA]</scope>
    <source>
        <strain evidence="2 3">P3M-1</strain>
    </source>
</reference>
<keyword evidence="3" id="KW-1185">Reference proteome</keyword>
<dbReference type="STRING" id="1134406.ADN00_04550"/>
<accession>A0A0P6XV71</accession>
<dbReference type="Pfam" id="PF01047">
    <property type="entry name" value="MarR"/>
    <property type="match status" value="1"/>
</dbReference>
<dbReference type="InterPro" id="IPR036390">
    <property type="entry name" value="WH_DNA-bd_sf"/>
</dbReference>
<dbReference type="Proteomes" id="UP000050417">
    <property type="component" value="Unassembled WGS sequence"/>
</dbReference>
<dbReference type="PRINTS" id="PR00598">
    <property type="entry name" value="HTHMARR"/>
</dbReference>
<dbReference type="PROSITE" id="PS50995">
    <property type="entry name" value="HTH_MARR_2"/>
    <property type="match status" value="1"/>
</dbReference>
<dbReference type="GO" id="GO:0006950">
    <property type="term" value="P:response to stress"/>
    <property type="evidence" value="ECO:0007669"/>
    <property type="project" value="TreeGrafter"/>
</dbReference>
<dbReference type="PANTHER" id="PTHR33164">
    <property type="entry name" value="TRANSCRIPTIONAL REGULATOR, MARR FAMILY"/>
    <property type="match status" value="1"/>
</dbReference>
<evidence type="ECO:0000313" key="2">
    <source>
        <dbReference type="EMBL" id="KPL79132.1"/>
    </source>
</evidence>
<gene>
    <name evidence="2" type="ORF">ADN00_04550</name>
</gene>
<dbReference type="PANTHER" id="PTHR33164:SF43">
    <property type="entry name" value="HTH-TYPE TRANSCRIPTIONAL REPRESSOR YETL"/>
    <property type="match status" value="1"/>
</dbReference>
<dbReference type="SUPFAM" id="SSF46785">
    <property type="entry name" value="Winged helix' DNA-binding domain"/>
    <property type="match status" value="1"/>
</dbReference>
<name>A0A0P6XV71_9CHLR</name>
<dbReference type="EMBL" id="LGCL01000015">
    <property type="protein sequence ID" value="KPL79132.1"/>
    <property type="molecule type" value="Genomic_DNA"/>
</dbReference>